<protein>
    <submittedName>
        <fullName evidence="1">Uncharacterized protein</fullName>
    </submittedName>
</protein>
<sequence>MCNYTYLQCLMCNYTT</sequence>
<organism evidence="1">
    <name type="scientific">Arundo donax</name>
    <name type="common">Giant reed</name>
    <name type="synonym">Donax arundinaceus</name>
    <dbReference type="NCBI Taxonomy" id="35708"/>
    <lineage>
        <taxon>Eukaryota</taxon>
        <taxon>Viridiplantae</taxon>
        <taxon>Streptophyta</taxon>
        <taxon>Embryophyta</taxon>
        <taxon>Tracheophyta</taxon>
        <taxon>Spermatophyta</taxon>
        <taxon>Magnoliopsida</taxon>
        <taxon>Liliopsida</taxon>
        <taxon>Poales</taxon>
        <taxon>Poaceae</taxon>
        <taxon>PACMAD clade</taxon>
        <taxon>Arundinoideae</taxon>
        <taxon>Arundineae</taxon>
        <taxon>Arundo</taxon>
    </lineage>
</organism>
<proteinExistence type="predicted"/>
<dbReference type="EMBL" id="GBRH01232262">
    <property type="protein sequence ID" value="JAD65633.1"/>
    <property type="molecule type" value="Transcribed_RNA"/>
</dbReference>
<name>A0A0A9BTY1_ARUDO</name>
<reference evidence="1" key="1">
    <citation type="submission" date="2014-09" db="EMBL/GenBank/DDBJ databases">
        <authorList>
            <person name="Magalhaes I.L.F."/>
            <person name="Oliveira U."/>
            <person name="Santos F.R."/>
            <person name="Vidigal T.H.D.A."/>
            <person name="Brescovit A.D."/>
            <person name="Santos A.J."/>
        </authorList>
    </citation>
    <scope>NUCLEOTIDE SEQUENCE</scope>
    <source>
        <tissue evidence="1">Shoot tissue taken approximately 20 cm above the soil surface</tissue>
    </source>
</reference>
<reference evidence="1" key="2">
    <citation type="journal article" date="2015" name="Data Brief">
        <title>Shoot transcriptome of the giant reed, Arundo donax.</title>
        <authorList>
            <person name="Barrero R.A."/>
            <person name="Guerrero F.D."/>
            <person name="Moolhuijzen P."/>
            <person name="Goolsby J.A."/>
            <person name="Tidwell J."/>
            <person name="Bellgard S.E."/>
            <person name="Bellgard M.I."/>
        </authorList>
    </citation>
    <scope>NUCLEOTIDE SEQUENCE</scope>
    <source>
        <tissue evidence="1">Shoot tissue taken approximately 20 cm above the soil surface</tissue>
    </source>
</reference>
<evidence type="ECO:0000313" key="1">
    <source>
        <dbReference type="EMBL" id="JAD65633.1"/>
    </source>
</evidence>
<dbReference type="AlphaFoldDB" id="A0A0A9BTY1"/>
<accession>A0A0A9BTY1</accession>